<name>A0A6N8IJG3_9ACTN</name>
<gene>
    <name evidence="1" type="primary">mobC</name>
    <name evidence="1" type="ORF">GO738_09290</name>
</gene>
<dbReference type="Pfam" id="PF21983">
    <property type="entry name" value="NikA-like"/>
    <property type="match status" value="1"/>
</dbReference>
<evidence type="ECO:0000313" key="1">
    <source>
        <dbReference type="EMBL" id="MVN15530.1"/>
    </source>
</evidence>
<dbReference type="EMBL" id="WPOC01000013">
    <property type="protein sequence ID" value="MVN15530.1"/>
    <property type="molecule type" value="Genomic_DNA"/>
</dbReference>
<dbReference type="Proteomes" id="UP000468327">
    <property type="component" value="Unassembled WGS sequence"/>
</dbReference>
<evidence type="ECO:0000313" key="2">
    <source>
        <dbReference type="Proteomes" id="UP000468327"/>
    </source>
</evidence>
<organism evidence="1 2">
    <name type="scientific">Gordonibacter urolithinfaciens</name>
    <dbReference type="NCBI Taxonomy" id="1335613"/>
    <lineage>
        <taxon>Bacteria</taxon>
        <taxon>Bacillati</taxon>
        <taxon>Actinomycetota</taxon>
        <taxon>Coriobacteriia</taxon>
        <taxon>Eggerthellales</taxon>
        <taxon>Eggerthellaceae</taxon>
        <taxon>Gordonibacter</taxon>
    </lineage>
</organism>
<dbReference type="InterPro" id="IPR053842">
    <property type="entry name" value="NikA-like"/>
</dbReference>
<proteinExistence type="predicted"/>
<dbReference type="AlphaFoldDB" id="A0A6N8IJG3"/>
<reference evidence="1 2" key="1">
    <citation type="submission" date="2019-11" db="EMBL/GenBank/DDBJ databases">
        <title>Whole genome shotgun sequencing (WGS) data from Adlercreutzia equolifaciens ResAG-91, Eggerthella lenta MRI-F36, MRI-F37, MRI-F40, ResAG-49, ResAG-88, ResAG-121, ResAG-145, and Gordonibacter sp. ResAG-5, ResAG-26, ResAG-43, ResAG-50, ResAG-59.</title>
        <authorList>
            <person name="Stoll D.A."/>
            <person name="Danylec N."/>
            <person name="Franz C.M.A.P."/>
            <person name="Huch M."/>
        </authorList>
    </citation>
    <scope>NUCLEOTIDE SEQUENCE [LARGE SCALE GENOMIC DNA]</scope>
    <source>
        <strain evidence="1 2">ResAG-59</strain>
    </source>
</reference>
<accession>A0A6N8IJG3</accession>
<comment type="caution">
    <text evidence="1">The sequence shown here is derived from an EMBL/GenBank/DDBJ whole genome shotgun (WGS) entry which is preliminary data.</text>
</comment>
<protein>
    <submittedName>
        <fullName evidence="1">Plasmid mobilization relaxosome protein MobC</fullName>
    </submittedName>
</protein>
<sequence length="121" mass="13175">MTADERKDARLHIRLTPSQDRALSERARAAGVTKTDYVTAALEGTVLLPAADRDLLRALLLELARQGNNLNQVAHRLNALSRVDPLGCADAIASVSESQAARVEAYRAVRDALSSERRART</sequence>
<keyword evidence="2" id="KW-1185">Reference proteome</keyword>
<dbReference type="RefSeq" id="WP_157006757.1">
    <property type="nucleotide sequence ID" value="NZ_DBFAKL010000064.1"/>
</dbReference>